<comment type="caution">
    <text evidence="5">The sequence shown here is derived from an EMBL/GenBank/DDBJ whole genome shotgun (WGS) entry which is preliminary data.</text>
</comment>
<dbReference type="EMBL" id="NKDB02000002">
    <property type="protein sequence ID" value="RKJ97335.1"/>
    <property type="molecule type" value="Genomic_DNA"/>
</dbReference>
<feature type="transmembrane region" description="Helical" evidence="3">
    <location>
        <begin position="45"/>
        <end position="62"/>
    </location>
</feature>
<dbReference type="Proteomes" id="UP000216225">
    <property type="component" value="Unassembled WGS sequence"/>
</dbReference>
<dbReference type="GO" id="GO:0005886">
    <property type="term" value="C:plasma membrane"/>
    <property type="evidence" value="ECO:0007669"/>
    <property type="project" value="TreeGrafter"/>
</dbReference>
<dbReference type="SMART" id="SM00267">
    <property type="entry name" value="GGDEF"/>
    <property type="match status" value="1"/>
</dbReference>
<feature type="domain" description="GGDEF" evidence="4">
    <location>
        <begin position="258"/>
        <end position="393"/>
    </location>
</feature>
<dbReference type="PANTHER" id="PTHR45138">
    <property type="entry name" value="REGULATORY COMPONENTS OF SENSORY TRANSDUCTION SYSTEM"/>
    <property type="match status" value="1"/>
</dbReference>
<sequence length="396" mass="43837">MQPPLPASSTQYAQQLRQGFRWLRFGAALEAEYRAYCGRNEHRRVLWFSAICLVVWGGYSLFDLWRIDAALLDVRQQALLMSLHAVRVAVTAVIVLTLACALWRSPMRVLQAVLIVLGVTLSCGAAFSVYAYKVLGAPNEPAVLVMVMLGVFSPFAVSPWVQLLVALLYLACVGALAWAAPLPEVRAQMLRLEVVLALSALVFGFVAYWREHQRREQFLYRGDAHWLAMRDALTGLYNRRMFNHHIGQLVAQAQREGQPLALLLMDVDYFKSYNDNHGHQQGDVVLQQVAQVVLACIGRPLDLVARVGGEEFAVLLYGSSAEHAQALGQSLVAGVRQRALPHAASPVAQVVTVSVGGAMLSPQDQPRTLYARADRMLYEAKNGGRDRCCWAQTLQA</sequence>
<evidence type="ECO:0000313" key="5">
    <source>
        <dbReference type="EMBL" id="RKJ97335.1"/>
    </source>
</evidence>
<evidence type="ECO:0000313" key="6">
    <source>
        <dbReference type="Proteomes" id="UP000216225"/>
    </source>
</evidence>
<dbReference type="InterPro" id="IPR029787">
    <property type="entry name" value="Nucleotide_cyclase"/>
</dbReference>
<reference evidence="5 6" key="1">
    <citation type="submission" date="2018-09" db="EMBL/GenBank/DDBJ databases">
        <title>Genome comparison of Alicycliphilus sp. BQ1, a polyurethanolytic bacterium, with its closest phylogenetic relatives Alicycliphilus denitrificans BC and K601, unable to attack polyurethane.</title>
        <authorList>
            <person name="Loza-Tavera H."/>
            <person name="Lozano L."/>
            <person name="Cevallos M."/>
            <person name="Maya-Lucas O."/>
            <person name="Garcia-Mena J."/>
            <person name="Hernandez J."/>
        </authorList>
    </citation>
    <scope>NUCLEOTIDE SEQUENCE [LARGE SCALE GENOMIC DNA]</scope>
    <source>
        <strain evidence="5 6">BQ1</strain>
    </source>
</reference>
<dbReference type="CDD" id="cd01949">
    <property type="entry name" value="GGDEF"/>
    <property type="match status" value="1"/>
</dbReference>
<proteinExistence type="predicted"/>
<feature type="transmembrane region" description="Helical" evidence="3">
    <location>
        <begin position="110"/>
        <end position="132"/>
    </location>
</feature>
<dbReference type="InterPro" id="IPR000160">
    <property type="entry name" value="GGDEF_dom"/>
</dbReference>
<dbReference type="Pfam" id="PF00990">
    <property type="entry name" value="GGDEF"/>
    <property type="match status" value="1"/>
</dbReference>
<dbReference type="PROSITE" id="PS50887">
    <property type="entry name" value="GGDEF"/>
    <property type="match status" value="1"/>
</dbReference>
<name>A0A420KDN3_9BURK</name>
<comment type="catalytic activity">
    <reaction evidence="2">
        <text>2 GTP = 3',3'-c-di-GMP + 2 diphosphate</text>
        <dbReference type="Rhea" id="RHEA:24898"/>
        <dbReference type="ChEBI" id="CHEBI:33019"/>
        <dbReference type="ChEBI" id="CHEBI:37565"/>
        <dbReference type="ChEBI" id="CHEBI:58805"/>
        <dbReference type="EC" id="2.7.7.65"/>
    </reaction>
</comment>
<organism evidence="5 6">
    <name type="scientific">Alicycliphilus denitrificans</name>
    <dbReference type="NCBI Taxonomy" id="179636"/>
    <lineage>
        <taxon>Bacteria</taxon>
        <taxon>Pseudomonadati</taxon>
        <taxon>Pseudomonadota</taxon>
        <taxon>Betaproteobacteria</taxon>
        <taxon>Burkholderiales</taxon>
        <taxon>Comamonadaceae</taxon>
        <taxon>Alicycliphilus</taxon>
    </lineage>
</organism>
<dbReference type="SUPFAM" id="SSF55073">
    <property type="entry name" value="Nucleotide cyclase"/>
    <property type="match status" value="1"/>
</dbReference>
<dbReference type="InterPro" id="IPR050469">
    <property type="entry name" value="Diguanylate_Cyclase"/>
</dbReference>
<dbReference type="Gene3D" id="3.30.70.270">
    <property type="match status" value="1"/>
</dbReference>
<dbReference type="RefSeq" id="WP_094438828.1">
    <property type="nucleotide sequence ID" value="NZ_AP024172.1"/>
</dbReference>
<dbReference type="GO" id="GO:0052621">
    <property type="term" value="F:diguanylate cyclase activity"/>
    <property type="evidence" value="ECO:0007669"/>
    <property type="project" value="UniProtKB-EC"/>
</dbReference>
<dbReference type="EC" id="2.7.7.65" evidence="1"/>
<gene>
    <name evidence="5" type="ORF">CE154_015285</name>
</gene>
<feature type="transmembrane region" description="Helical" evidence="3">
    <location>
        <begin position="82"/>
        <end position="103"/>
    </location>
</feature>
<dbReference type="FunFam" id="3.30.70.270:FF:000001">
    <property type="entry name" value="Diguanylate cyclase domain protein"/>
    <property type="match status" value="1"/>
</dbReference>
<feature type="transmembrane region" description="Helical" evidence="3">
    <location>
        <begin position="190"/>
        <end position="209"/>
    </location>
</feature>
<keyword evidence="3" id="KW-1133">Transmembrane helix</keyword>
<dbReference type="GO" id="GO:1902201">
    <property type="term" value="P:negative regulation of bacterial-type flagellum-dependent cell motility"/>
    <property type="evidence" value="ECO:0007669"/>
    <property type="project" value="TreeGrafter"/>
</dbReference>
<feature type="transmembrane region" description="Helical" evidence="3">
    <location>
        <begin position="152"/>
        <end position="178"/>
    </location>
</feature>
<dbReference type="NCBIfam" id="TIGR00254">
    <property type="entry name" value="GGDEF"/>
    <property type="match status" value="1"/>
</dbReference>
<dbReference type="PANTHER" id="PTHR45138:SF9">
    <property type="entry name" value="DIGUANYLATE CYCLASE DGCM-RELATED"/>
    <property type="match status" value="1"/>
</dbReference>
<keyword evidence="3" id="KW-0472">Membrane</keyword>
<dbReference type="GO" id="GO:0043709">
    <property type="term" value="P:cell adhesion involved in single-species biofilm formation"/>
    <property type="evidence" value="ECO:0007669"/>
    <property type="project" value="TreeGrafter"/>
</dbReference>
<evidence type="ECO:0000256" key="2">
    <source>
        <dbReference type="ARBA" id="ARBA00034247"/>
    </source>
</evidence>
<accession>A0A420KDN3</accession>
<dbReference type="InterPro" id="IPR043128">
    <property type="entry name" value="Rev_trsase/Diguanyl_cyclase"/>
</dbReference>
<evidence type="ECO:0000259" key="4">
    <source>
        <dbReference type="PROSITE" id="PS50887"/>
    </source>
</evidence>
<dbReference type="AlphaFoldDB" id="A0A420KDN3"/>
<keyword evidence="3" id="KW-0812">Transmembrane</keyword>
<evidence type="ECO:0000256" key="3">
    <source>
        <dbReference type="SAM" id="Phobius"/>
    </source>
</evidence>
<protein>
    <recommendedName>
        <fullName evidence="1">diguanylate cyclase</fullName>
        <ecNumber evidence="1">2.7.7.65</ecNumber>
    </recommendedName>
</protein>
<evidence type="ECO:0000256" key="1">
    <source>
        <dbReference type="ARBA" id="ARBA00012528"/>
    </source>
</evidence>